<dbReference type="InterPro" id="IPR019945">
    <property type="entry name" value="F420_G6P_DH-rel"/>
</dbReference>
<dbReference type="Gene3D" id="3.20.20.30">
    <property type="entry name" value="Luciferase-like domain"/>
    <property type="match status" value="1"/>
</dbReference>
<dbReference type="RefSeq" id="WP_035274805.1">
    <property type="nucleotide sequence ID" value="NZ_AUBJ02000001.1"/>
</dbReference>
<evidence type="ECO:0000313" key="4">
    <source>
        <dbReference type="EMBL" id="MCP2334486.1"/>
    </source>
</evidence>
<proteinExistence type="predicted"/>
<name>A0ABT1JQR5_ACTCY</name>
<dbReference type="PANTHER" id="PTHR43244">
    <property type="match status" value="1"/>
</dbReference>
<evidence type="ECO:0000256" key="2">
    <source>
        <dbReference type="ARBA" id="ARBA00023277"/>
    </source>
</evidence>
<gene>
    <name evidence="4" type="ORF">G443_004756</name>
</gene>
<accession>A0ABT1JQR5</accession>
<reference evidence="4 5" key="1">
    <citation type="submission" date="2013-07" db="EMBL/GenBank/DDBJ databases">
        <authorList>
            <consortium name="DOE Joint Genome Institute"/>
            <person name="Reeve W."/>
            <person name="Huntemann M."/>
            <person name="Han J."/>
            <person name="Chen A."/>
            <person name="Kyrpides N."/>
            <person name="Mavromatis K."/>
            <person name="Markowitz V."/>
            <person name="Palaniappan K."/>
            <person name="Ivanova N."/>
            <person name="Schaumberg A."/>
            <person name="Pati A."/>
            <person name="Liolios K."/>
            <person name="Nordberg H.P."/>
            <person name="Cantor M.N."/>
            <person name="Hua S.X."/>
            <person name="Woyke T."/>
        </authorList>
    </citation>
    <scope>NUCLEOTIDE SEQUENCE [LARGE SCALE GENOMIC DNA]</scope>
    <source>
        <strain evidence="4 5">DSM 43889</strain>
    </source>
</reference>
<evidence type="ECO:0000256" key="1">
    <source>
        <dbReference type="ARBA" id="ARBA00023002"/>
    </source>
</evidence>
<dbReference type="InterPro" id="IPR036661">
    <property type="entry name" value="Luciferase-like_sf"/>
</dbReference>
<keyword evidence="2" id="KW-0119">Carbohydrate metabolism</keyword>
<evidence type="ECO:0000259" key="3">
    <source>
        <dbReference type="Pfam" id="PF00296"/>
    </source>
</evidence>
<dbReference type="SUPFAM" id="SSF51679">
    <property type="entry name" value="Bacterial luciferase-like"/>
    <property type="match status" value="1"/>
</dbReference>
<keyword evidence="5" id="KW-1185">Reference proteome</keyword>
<organism evidence="4 5">
    <name type="scientific">Actinoalloteichus caeruleus DSM 43889</name>
    <dbReference type="NCBI Taxonomy" id="1120930"/>
    <lineage>
        <taxon>Bacteria</taxon>
        <taxon>Bacillati</taxon>
        <taxon>Actinomycetota</taxon>
        <taxon>Actinomycetes</taxon>
        <taxon>Pseudonocardiales</taxon>
        <taxon>Pseudonocardiaceae</taxon>
        <taxon>Actinoalloteichus</taxon>
        <taxon>Actinoalloteichus cyanogriseus</taxon>
    </lineage>
</organism>
<protein>
    <submittedName>
        <fullName evidence="4">Coenzyme F420-dependent glucose-6-phosphate dehydrogenase</fullName>
    </submittedName>
</protein>
<dbReference type="InterPro" id="IPR019944">
    <property type="entry name" value="F420-dep_G6P_DH"/>
</dbReference>
<dbReference type="NCBIfam" id="TIGR03557">
    <property type="entry name" value="F420_G6P_family"/>
    <property type="match status" value="1"/>
</dbReference>
<dbReference type="InterPro" id="IPR011251">
    <property type="entry name" value="Luciferase-like_dom"/>
</dbReference>
<dbReference type="PANTHER" id="PTHR43244:SF1">
    <property type="entry name" value="5,10-METHYLENETETRAHYDROMETHANOPTERIN REDUCTASE"/>
    <property type="match status" value="1"/>
</dbReference>
<dbReference type="Proteomes" id="UP000791080">
    <property type="component" value="Unassembled WGS sequence"/>
</dbReference>
<reference evidence="4 5" key="2">
    <citation type="submission" date="2022-06" db="EMBL/GenBank/DDBJ databases">
        <title>Genomic Encyclopedia of Type Strains, Phase I: the one thousand microbial genomes (KMG-I) project.</title>
        <authorList>
            <person name="Kyrpides N."/>
        </authorList>
    </citation>
    <scope>NUCLEOTIDE SEQUENCE [LARGE SCALE GENOMIC DNA]</scope>
    <source>
        <strain evidence="4 5">DSM 43889</strain>
    </source>
</reference>
<feature type="domain" description="Luciferase-like" evidence="3">
    <location>
        <begin position="9"/>
        <end position="304"/>
    </location>
</feature>
<dbReference type="EMBL" id="AUBJ02000001">
    <property type="protein sequence ID" value="MCP2334486.1"/>
    <property type="molecule type" value="Genomic_DNA"/>
</dbReference>
<dbReference type="Pfam" id="PF00296">
    <property type="entry name" value="Bac_luciferase"/>
    <property type="match status" value="1"/>
</dbReference>
<dbReference type="NCBIfam" id="TIGR03554">
    <property type="entry name" value="F420_G6P_DH"/>
    <property type="match status" value="1"/>
</dbReference>
<dbReference type="InterPro" id="IPR050564">
    <property type="entry name" value="F420-G6PD/mer"/>
</dbReference>
<sequence length="343" mass="38221">MVKLGYKASAEQFGPRQLLEFGVLAEQAGFDSVMVSDHFQPWKHTDGHAPYSFAWLGALGERTSRITIGTSVLTPTFRYHPSVVAQAVATLGVLFPGRVLLGVGTGESLNEVPATAMEWPEYRERLGRFREAVDLIEKLWREDFVTYEGEYYQTSNATIYDKPDAPLPVYLAAGGPRMARYAGRTAQGMICTSGKGEELYRDSLLPALVEGAVKASRDPRDIERMIEVKVSFDTDHERALSDTRNWAALGLPAESKVGVEDPREMERLADSLTTEEAAKRWIVSSDADEHVEMIRRYVDLGFTHLVFHAPGDDQARFMELYAERVLPRLRDLTPGPLPAPASD</sequence>
<dbReference type="CDD" id="cd01097">
    <property type="entry name" value="Tetrahydromethanopterin_reductase"/>
    <property type="match status" value="1"/>
</dbReference>
<comment type="caution">
    <text evidence="4">The sequence shown here is derived from an EMBL/GenBank/DDBJ whole genome shotgun (WGS) entry which is preliminary data.</text>
</comment>
<evidence type="ECO:0000313" key="5">
    <source>
        <dbReference type="Proteomes" id="UP000791080"/>
    </source>
</evidence>
<keyword evidence="1" id="KW-0560">Oxidoreductase</keyword>